<proteinExistence type="predicted"/>
<organism evidence="5 6">
    <name type="scientific">Hymenobacter jeongseonensis</name>
    <dbReference type="NCBI Taxonomy" id="2791027"/>
    <lineage>
        <taxon>Bacteria</taxon>
        <taxon>Pseudomonadati</taxon>
        <taxon>Bacteroidota</taxon>
        <taxon>Cytophagia</taxon>
        <taxon>Cytophagales</taxon>
        <taxon>Hymenobacteraceae</taxon>
        <taxon>Hymenobacter</taxon>
    </lineage>
</organism>
<dbReference type="Gene3D" id="3.30.565.10">
    <property type="entry name" value="Histidine kinase-like ATPase, C-terminal domain"/>
    <property type="match status" value="1"/>
</dbReference>
<feature type="domain" description="Histidine kinase" evidence="4">
    <location>
        <begin position="142"/>
        <end position="361"/>
    </location>
</feature>
<dbReference type="InterPro" id="IPR036890">
    <property type="entry name" value="HATPase_C_sf"/>
</dbReference>
<sequence>MFDFATFFLEQVEASPKVQFVYNLTTNHVAFVNPAYEQVLGGHAAEVNAELAGLLARLHPDDLAYLAEYWRAWGSGQPTDEVDIRLQTPGQPDQWFTLHPNYQKAASGNVWLSGTLHDVTVTKEYQQNADLFNSRKNATLDMLSHDLSGAFILVEQISQYLHEEIKPAPSGKMLEMLDVLASTSQDSVKMIRDLINLEFLTSANSALKRDRVNLNEVLREPLEQFENGQRLTRHHFTYTLPARPVYVNLDVNKFAQVLINLVNNALKFTPDEGTISVRVEPGPGTVRIQVQDNGIGIPLDLQPRVFDRFTPARREGLRGEHTTGLGLATCKAVVELHHGTLTVESTEGQGSTFTVELPLSTVSKRPDERKMAVR</sequence>
<dbReference type="EMBL" id="JADQDQ010000017">
    <property type="protein sequence ID" value="MBF9239768.1"/>
    <property type="molecule type" value="Genomic_DNA"/>
</dbReference>
<dbReference type="SUPFAM" id="SSF55874">
    <property type="entry name" value="ATPase domain of HSP90 chaperone/DNA topoisomerase II/histidine kinase"/>
    <property type="match status" value="1"/>
</dbReference>
<evidence type="ECO:0000256" key="2">
    <source>
        <dbReference type="ARBA" id="ARBA00012438"/>
    </source>
</evidence>
<dbReference type="PANTHER" id="PTHR43547">
    <property type="entry name" value="TWO-COMPONENT HISTIDINE KINASE"/>
    <property type="match status" value="1"/>
</dbReference>
<dbReference type="PANTHER" id="PTHR43547:SF2">
    <property type="entry name" value="HYBRID SIGNAL TRANSDUCTION HISTIDINE KINASE C"/>
    <property type="match status" value="1"/>
</dbReference>
<dbReference type="RefSeq" id="WP_196284116.1">
    <property type="nucleotide sequence ID" value="NZ_JADQDQ010000017.1"/>
</dbReference>
<evidence type="ECO:0000256" key="3">
    <source>
        <dbReference type="ARBA" id="ARBA00022553"/>
    </source>
</evidence>
<evidence type="ECO:0000313" key="5">
    <source>
        <dbReference type="EMBL" id="MBF9239768.1"/>
    </source>
</evidence>
<dbReference type="EC" id="2.7.13.3" evidence="2"/>
<evidence type="ECO:0000259" key="4">
    <source>
        <dbReference type="PROSITE" id="PS50109"/>
    </source>
</evidence>
<keyword evidence="3" id="KW-0597">Phosphoprotein</keyword>
<dbReference type="Proteomes" id="UP000597617">
    <property type="component" value="Unassembled WGS sequence"/>
</dbReference>
<dbReference type="InterPro" id="IPR005467">
    <property type="entry name" value="His_kinase_dom"/>
</dbReference>
<dbReference type="PRINTS" id="PR00344">
    <property type="entry name" value="BCTRLSENSOR"/>
</dbReference>
<dbReference type="Gene3D" id="3.30.450.20">
    <property type="entry name" value="PAS domain"/>
    <property type="match status" value="1"/>
</dbReference>
<evidence type="ECO:0000256" key="1">
    <source>
        <dbReference type="ARBA" id="ARBA00000085"/>
    </source>
</evidence>
<dbReference type="SMART" id="SM00387">
    <property type="entry name" value="HATPase_c"/>
    <property type="match status" value="1"/>
</dbReference>
<accession>A0ABS0IPD5</accession>
<dbReference type="CDD" id="cd16922">
    <property type="entry name" value="HATPase_EvgS-ArcB-TorS-like"/>
    <property type="match status" value="1"/>
</dbReference>
<name>A0ABS0IPD5_9BACT</name>
<comment type="catalytic activity">
    <reaction evidence="1">
        <text>ATP + protein L-histidine = ADP + protein N-phospho-L-histidine.</text>
        <dbReference type="EC" id="2.7.13.3"/>
    </reaction>
</comment>
<dbReference type="PROSITE" id="PS50109">
    <property type="entry name" value="HIS_KIN"/>
    <property type="match status" value="1"/>
</dbReference>
<dbReference type="SUPFAM" id="SSF55785">
    <property type="entry name" value="PYP-like sensor domain (PAS domain)"/>
    <property type="match status" value="1"/>
</dbReference>
<dbReference type="InterPro" id="IPR003594">
    <property type="entry name" value="HATPase_dom"/>
</dbReference>
<reference evidence="5 6" key="1">
    <citation type="submission" date="2020-11" db="EMBL/GenBank/DDBJ databases">
        <authorList>
            <person name="Kim M.K."/>
        </authorList>
    </citation>
    <scope>NUCLEOTIDE SEQUENCE [LARGE SCALE GENOMIC DNA]</scope>
    <source>
        <strain evidence="5 6">BT683</strain>
    </source>
</reference>
<dbReference type="InterPro" id="IPR004358">
    <property type="entry name" value="Sig_transdc_His_kin-like_C"/>
</dbReference>
<dbReference type="InterPro" id="IPR000014">
    <property type="entry name" value="PAS"/>
</dbReference>
<dbReference type="InterPro" id="IPR035965">
    <property type="entry name" value="PAS-like_dom_sf"/>
</dbReference>
<comment type="caution">
    <text evidence="5">The sequence shown here is derived from an EMBL/GenBank/DDBJ whole genome shotgun (WGS) entry which is preliminary data.</text>
</comment>
<keyword evidence="6" id="KW-1185">Reference proteome</keyword>
<evidence type="ECO:0000313" key="6">
    <source>
        <dbReference type="Proteomes" id="UP000597617"/>
    </source>
</evidence>
<dbReference type="CDD" id="cd00130">
    <property type="entry name" value="PAS"/>
    <property type="match status" value="1"/>
</dbReference>
<gene>
    <name evidence="5" type="ORF">I2I05_20410</name>
</gene>
<dbReference type="Pfam" id="PF02518">
    <property type="entry name" value="HATPase_c"/>
    <property type="match status" value="1"/>
</dbReference>
<protein>
    <recommendedName>
        <fullName evidence="2">histidine kinase</fullName>
        <ecNumber evidence="2">2.7.13.3</ecNumber>
    </recommendedName>
</protein>